<sequence>GTSILAGAPSLDSVNVRAGQSVQLCGGRSPHVRPIGTAQNAVQHRGRRFDKRGAVTVLESLALALQHVNLEWRAAFWPY</sequence>
<dbReference type="Proteomes" id="UP001432322">
    <property type="component" value="Unassembled WGS sequence"/>
</dbReference>
<dbReference type="EMBL" id="BTSY01000002">
    <property type="protein sequence ID" value="GMT16289.1"/>
    <property type="molecule type" value="Genomic_DNA"/>
</dbReference>
<feature type="non-terminal residue" evidence="1">
    <location>
        <position position="79"/>
    </location>
</feature>
<proteinExistence type="predicted"/>
<organism evidence="1 2">
    <name type="scientific">Pristionchus fissidentatus</name>
    <dbReference type="NCBI Taxonomy" id="1538716"/>
    <lineage>
        <taxon>Eukaryota</taxon>
        <taxon>Metazoa</taxon>
        <taxon>Ecdysozoa</taxon>
        <taxon>Nematoda</taxon>
        <taxon>Chromadorea</taxon>
        <taxon>Rhabditida</taxon>
        <taxon>Rhabditina</taxon>
        <taxon>Diplogasteromorpha</taxon>
        <taxon>Diplogasteroidea</taxon>
        <taxon>Neodiplogasteridae</taxon>
        <taxon>Pristionchus</taxon>
    </lineage>
</organism>
<protein>
    <submittedName>
        <fullName evidence="1">Uncharacterized protein</fullName>
    </submittedName>
</protein>
<comment type="caution">
    <text evidence="1">The sequence shown here is derived from an EMBL/GenBank/DDBJ whole genome shotgun (WGS) entry which is preliminary data.</text>
</comment>
<accession>A0AAV5VCX0</accession>
<reference evidence="1" key="1">
    <citation type="submission" date="2023-10" db="EMBL/GenBank/DDBJ databases">
        <title>Genome assembly of Pristionchus species.</title>
        <authorList>
            <person name="Yoshida K."/>
            <person name="Sommer R.J."/>
        </authorList>
    </citation>
    <scope>NUCLEOTIDE SEQUENCE</scope>
    <source>
        <strain evidence="1">RS5133</strain>
    </source>
</reference>
<keyword evidence="2" id="KW-1185">Reference proteome</keyword>
<evidence type="ECO:0000313" key="1">
    <source>
        <dbReference type="EMBL" id="GMT16289.1"/>
    </source>
</evidence>
<feature type="non-terminal residue" evidence="1">
    <location>
        <position position="1"/>
    </location>
</feature>
<dbReference type="AlphaFoldDB" id="A0AAV5VCX0"/>
<name>A0AAV5VCX0_9BILA</name>
<gene>
    <name evidence="1" type="ORF">PFISCL1PPCAC_7586</name>
</gene>
<evidence type="ECO:0000313" key="2">
    <source>
        <dbReference type="Proteomes" id="UP001432322"/>
    </source>
</evidence>